<dbReference type="EMBL" id="SEYY01006101">
    <property type="protein sequence ID" value="KAB7502997.1"/>
    <property type="molecule type" value="Genomic_DNA"/>
</dbReference>
<keyword evidence="3" id="KW-1185">Reference proteome</keyword>
<dbReference type="SUPFAM" id="SSF48726">
    <property type="entry name" value="Immunoglobulin"/>
    <property type="match status" value="2"/>
</dbReference>
<evidence type="ECO:0000313" key="3">
    <source>
        <dbReference type="Proteomes" id="UP000326759"/>
    </source>
</evidence>
<dbReference type="SMART" id="SM00409">
    <property type="entry name" value="IG"/>
    <property type="match status" value="1"/>
</dbReference>
<evidence type="ECO:0000313" key="2">
    <source>
        <dbReference type="EMBL" id="KAB7502997.1"/>
    </source>
</evidence>
<dbReference type="Proteomes" id="UP000326759">
    <property type="component" value="Unassembled WGS sequence"/>
</dbReference>
<protein>
    <recommendedName>
        <fullName evidence="1">Immunoglobulin domain-containing protein</fullName>
    </recommendedName>
</protein>
<reference evidence="2 3" key="1">
    <citation type="journal article" date="2019" name="PLoS Biol.">
        <title>Sex chromosomes control vertical transmission of feminizing Wolbachia symbionts in an isopod.</title>
        <authorList>
            <person name="Becking T."/>
            <person name="Chebbi M.A."/>
            <person name="Giraud I."/>
            <person name="Moumen B."/>
            <person name="Laverre T."/>
            <person name="Caubet Y."/>
            <person name="Peccoud J."/>
            <person name="Gilbert C."/>
            <person name="Cordaux R."/>
        </authorList>
    </citation>
    <scope>NUCLEOTIDE SEQUENCE [LARGE SCALE GENOMIC DNA]</scope>
    <source>
        <strain evidence="2">ANa2</strain>
        <tissue evidence="2">Whole body excluding digestive tract and cuticle</tissue>
    </source>
</reference>
<dbReference type="InterPro" id="IPR013783">
    <property type="entry name" value="Ig-like_fold"/>
</dbReference>
<sequence length="267" mass="31054">MYYSKRKTVKVHLGDPMTLDCRTSRPDIKVNLLINQKQVSRLQYKFDPRVGVIVEDLKGFPNQTQIKEITCLTNYSAYDKLTFKPEISLPKPLIENHKRSVYMVGEEIALKCSTYIRELKEFVNKSLSISTLLIKNASLSDSGQYVCTISVLNLFESNFKNIEVKENIVQFVKFKDKNDSMVHRKIVNDGDDFLWDMRFEGYPRNLIYTFYNPNGELFLHKDKRANASYVYEEGKLSLSIKRVTVEDFGNYSVRLEAPNGSYDENYV</sequence>
<feature type="domain" description="Immunoglobulin" evidence="1">
    <location>
        <begin position="6"/>
        <end position="165"/>
    </location>
</feature>
<comment type="caution">
    <text evidence="2">The sequence shown here is derived from an EMBL/GenBank/DDBJ whole genome shotgun (WGS) entry which is preliminary data.</text>
</comment>
<name>A0A5N5T9P6_9CRUS</name>
<feature type="non-terminal residue" evidence="2">
    <location>
        <position position="267"/>
    </location>
</feature>
<dbReference type="OrthoDB" id="6234674at2759"/>
<evidence type="ECO:0000259" key="1">
    <source>
        <dbReference type="SMART" id="SM00409"/>
    </source>
</evidence>
<accession>A0A5N5T9P6</accession>
<dbReference type="InterPro" id="IPR036179">
    <property type="entry name" value="Ig-like_dom_sf"/>
</dbReference>
<dbReference type="CDD" id="cd00096">
    <property type="entry name" value="Ig"/>
    <property type="match status" value="1"/>
</dbReference>
<proteinExistence type="predicted"/>
<gene>
    <name evidence="2" type="ORF">Anas_14015</name>
</gene>
<dbReference type="Gene3D" id="2.60.40.10">
    <property type="entry name" value="Immunoglobulins"/>
    <property type="match status" value="3"/>
</dbReference>
<dbReference type="InterPro" id="IPR003599">
    <property type="entry name" value="Ig_sub"/>
</dbReference>
<dbReference type="AlphaFoldDB" id="A0A5N5T9P6"/>
<organism evidence="2 3">
    <name type="scientific">Armadillidium nasatum</name>
    <dbReference type="NCBI Taxonomy" id="96803"/>
    <lineage>
        <taxon>Eukaryota</taxon>
        <taxon>Metazoa</taxon>
        <taxon>Ecdysozoa</taxon>
        <taxon>Arthropoda</taxon>
        <taxon>Crustacea</taxon>
        <taxon>Multicrustacea</taxon>
        <taxon>Malacostraca</taxon>
        <taxon>Eumalacostraca</taxon>
        <taxon>Peracarida</taxon>
        <taxon>Isopoda</taxon>
        <taxon>Oniscidea</taxon>
        <taxon>Crinocheta</taxon>
        <taxon>Armadillidiidae</taxon>
        <taxon>Armadillidium</taxon>
    </lineage>
</organism>